<comment type="caution">
    <text evidence="1">The sequence shown here is derived from an EMBL/GenBank/DDBJ whole genome shotgun (WGS) entry which is preliminary data.</text>
</comment>
<dbReference type="EMBL" id="JANBUN010002074">
    <property type="protein sequence ID" value="KAJ2795737.1"/>
    <property type="molecule type" value="Genomic_DNA"/>
</dbReference>
<evidence type="ECO:0000313" key="2">
    <source>
        <dbReference type="Proteomes" id="UP001140087"/>
    </source>
</evidence>
<protein>
    <submittedName>
        <fullName evidence="1">Trehalose-6-P synthase/phosphatase complex subunit</fullName>
    </submittedName>
</protein>
<reference evidence="1" key="1">
    <citation type="submission" date="2022-07" db="EMBL/GenBank/DDBJ databases">
        <title>Phylogenomic reconstructions and comparative analyses of Kickxellomycotina fungi.</title>
        <authorList>
            <person name="Reynolds N.K."/>
            <person name="Stajich J.E."/>
            <person name="Barry K."/>
            <person name="Grigoriev I.V."/>
            <person name="Crous P."/>
            <person name="Smith M.E."/>
        </authorList>
    </citation>
    <scope>NUCLEOTIDE SEQUENCE</scope>
    <source>
        <strain evidence="1">BCRC 34780</strain>
    </source>
</reference>
<keyword evidence="2" id="KW-1185">Reference proteome</keyword>
<organism evidence="1 2">
    <name type="scientific">Coemansia helicoidea</name>
    <dbReference type="NCBI Taxonomy" id="1286919"/>
    <lineage>
        <taxon>Eukaryota</taxon>
        <taxon>Fungi</taxon>
        <taxon>Fungi incertae sedis</taxon>
        <taxon>Zoopagomycota</taxon>
        <taxon>Kickxellomycotina</taxon>
        <taxon>Kickxellomycetes</taxon>
        <taxon>Kickxellales</taxon>
        <taxon>Kickxellaceae</taxon>
        <taxon>Coemansia</taxon>
    </lineage>
</organism>
<dbReference type="Proteomes" id="UP001140087">
    <property type="component" value="Unassembled WGS sequence"/>
</dbReference>
<evidence type="ECO:0000313" key="1">
    <source>
        <dbReference type="EMBL" id="KAJ2795737.1"/>
    </source>
</evidence>
<sequence length="366" mass="41088">MPQWHGWEKSAYEATLATCRRFADRVVDTYREGDIIWVNDYHLMLLPRLLRERLPSAKIGFFLHIPFPSSEIFRCLHVRKDLLEGMLGADVVGLQTFAYKRHFVQTAKSVLGLEGTSTGLIVDGRRVVVGQYAMGLDPAGVEEKWSNASVGELIDFLGQKYAGKHVLVARDKLDHVKGVRQKMLGYEEFLVKNPEFAASTVLIQIALTTAEHNELQVQVMDVVNRINSRFGTIEHQPVVFFHNDIPYNHYLALLSTADAMLITSLRDGMNLTSHEYVICQRDKKSPLILSEFVGTYGTFNGGALGINPMDTRAIAQAIREALVMGDQEKQDRWNFLHRQVLSNSATSFVSSLIADIERAHAEATAA</sequence>
<gene>
    <name evidence="1" type="primary">TPS3_1</name>
    <name evidence="1" type="ORF">H4R21_004988</name>
</gene>
<name>A0ACC1KVZ6_9FUNG</name>
<proteinExistence type="predicted"/>
<accession>A0ACC1KVZ6</accession>